<dbReference type="RefSeq" id="WP_025575439.1">
    <property type="nucleotide sequence ID" value="NZ_NNEH01000059.1"/>
</dbReference>
<evidence type="ECO:0000313" key="2">
    <source>
        <dbReference type="Proteomes" id="UP000555836"/>
    </source>
</evidence>
<dbReference type="GO" id="GO:0016787">
    <property type="term" value="F:hydrolase activity"/>
    <property type="evidence" value="ECO:0007669"/>
    <property type="project" value="UniProtKB-KW"/>
</dbReference>
<dbReference type="EMBL" id="JABCLD010002472">
    <property type="protein sequence ID" value="NMU30389.1"/>
    <property type="molecule type" value="Genomic_DNA"/>
</dbReference>
<protein>
    <submittedName>
        <fullName evidence="1">HAD family hydrolase</fullName>
    </submittedName>
</protein>
<dbReference type="InterPro" id="IPR036412">
    <property type="entry name" value="HAD-like_sf"/>
</dbReference>
<accession>A0A7Y0SCF6</accession>
<name>A0A7Y0SCF6_VIBPH</name>
<sequence length="460" mass="52042">MKLLIFDLDLTLVNTTNCQDYLKTAAGREDIVDLLGAGTVATSLYYPDTVAYVNSLVSRFNRGETDTLPIIISDSPKAYCEAVLAQHGFDIARQYVFGAARKPCVRMGEIFATIDSYDLDDIGVEECLVVGDSARDMFFAHEIESPCIWTNWSYVEKDHMYPFHTSKPTRTATNLEELKGFIEEYIAGGEAIFGYEKPNFQEDWDILSVDLENFTEHQVKDIGFVKHYVPEAFTTRNQDYISTFFEVHWMVKPAKDVPKDDLWNKVPQPFYKKGGGFANASQLIRTAGIYKFRFKEWLDKQGITGKVLVVPVPSSVPAECNKTHTVKLIAQWWTNWLNGMNPKPNFELVHYDLLVERFQPKEPTHAKGGERFIEDQLSTMGVFKGVIGNLPEDISAVVFLDDVTTSGQSINAMATIFRELGVVSVETPLYGYVWYQTHHPTTEIDFRALIALADKVAAEN</sequence>
<organism evidence="1 2">
    <name type="scientific">Vibrio parahaemolyticus</name>
    <dbReference type="NCBI Taxonomy" id="670"/>
    <lineage>
        <taxon>Bacteria</taxon>
        <taxon>Pseudomonadati</taxon>
        <taxon>Pseudomonadota</taxon>
        <taxon>Gammaproteobacteria</taxon>
        <taxon>Vibrionales</taxon>
        <taxon>Vibrionaceae</taxon>
        <taxon>Vibrio</taxon>
    </lineage>
</organism>
<dbReference type="InterPro" id="IPR023214">
    <property type="entry name" value="HAD_sf"/>
</dbReference>
<dbReference type="Gene3D" id="3.40.50.1000">
    <property type="entry name" value="HAD superfamily/HAD-like"/>
    <property type="match status" value="1"/>
</dbReference>
<gene>
    <name evidence="1" type="ORF">HKB21_32785</name>
</gene>
<proteinExistence type="predicted"/>
<dbReference type="Proteomes" id="UP000555836">
    <property type="component" value="Unassembled WGS sequence"/>
</dbReference>
<dbReference type="SUPFAM" id="SSF56784">
    <property type="entry name" value="HAD-like"/>
    <property type="match status" value="1"/>
</dbReference>
<comment type="caution">
    <text evidence="1">The sequence shown here is derived from an EMBL/GenBank/DDBJ whole genome shotgun (WGS) entry which is preliminary data.</text>
</comment>
<evidence type="ECO:0000313" key="1">
    <source>
        <dbReference type="EMBL" id="NMU30389.1"/>
    </source>
</evidence>
<keyword evidence="1" id="KW-0378">Hydrolase</keyword>
<dbReference type="AlphaFoldDB" id="A0A7Y0SCF6"/>
<reference evidence="1 2" key="1">
    <citation type="submission" date="2020-04" db="EMBL/GenBank/DDBJ databases">
        <title>Whole-genome sequencing of Vibrio spp. from China reveals different genetic environments of blaCTX-M-14 among diverse lineages.</title>
        <authorList>
            <person name="Zheng Z."/>
            <person name="Ye L."/>
            <person name="Chen S."/>
        </authorList>
    </citation>
    <scope>NUCLEOTIDE SEQUENCE [LARGE SCALE GENOMIC DNA]</scope>
    <source>
        <strain evidence="1 2">Vb0574</strain>
    </source>
</reference>